<dbReference type="InterPro" id="IPR015421">
    <property type="entry name" value="PyrdxlP-dep_Trfase_major"/>
</dbReference>
<dbReference type="OrthoDB" id="9801052at2"/>
<evidence type="ECO:0000313" key="7">
    <source>
        <dbReference type="EMBL" id="KFN49963.1"/>
    </source>
</evidence>
<dbReference type="PATRIC" id="fig|1384054.3.peg.965"/>
<evidence type="ECO:0000256" key="1">
    <source>
        <dbReference type="ARBA" id="ARBA00001933"/>
    </source>
</evidence>
<dbReference type="GO" id="GO:0004015">
    <property type="term" value="F:adenosylmethionine-8-amino-7-oxononanoate transaminase activity"/>
    <property type="evidence" value="ECO:0007669"/>
    <property type="project" value="TreeGrafter"/>
</dbReference>
<evidence type="ECO:0000256" key="3">
    <source>
        <dbReference type="ARBA" id="ARBA00022576"/>
    </source>
</evidence>
<evidence type="ECO:0000256" key="4">
    <source>
        <dbReference type="ARBA" id="ARBA00022679"/>
    </source>
</evidence>
<keyword evidence="8" id="KW-1185">Reference proteome</keyword>
<dbReference type="Gene3D" id="3.40.640.10">
    <property type="entry name" value="Type I PLP-dependent aspartate aminotransferase-like (Major domain)"/>
    <property type="match status" value="1"/>
</dbReference>
<dbReference type="PANTHER" id="PTHR42684:SF1">
    <property type="entry name" value="BETA-ALANINE--PYRUVATE AMINOTRANSFERASE"/>
    <property type="match status" value="1"/>
</dbReference>
<dbReference type="InterPro" id="IPR015422">
    <property type="entry name" value="PyrdxlP-dep_Trfase_small"/>
</dbReference>
<keyword evidence="7" id="KW-0670">Pyruvate</keyword>
<dbReference type="InterPro" id="IPR005814">
    <property type="entry name" value="Aminotrans_3"/>
</dbReference>
<dbReference type="PIRSF" id="PIRSF000521">
    <property type="entry name" value="Transaminase_4ab_Lys_Orn"/>
    <property type="match status" value="1"/>
</dbReference>
<dbReference type="Gene3D" id="3.90.1150.10">
    <property type="entry name" value="Aspartate Aminotransferase, domain 1"/>
    <property type="match status" value="1"/>
</dbReference>
<evidence type="ECO:0000313" key="8">
    <source>
        <dbReference type="Proteomes" id="UP000029392"/>
    </source>
</evidence>
<dbReference type="eggNOG" id="COG0161">
    <property type="taxonomic scope" value="Bacteria"/>
</dbReference>
<proteinExistence type="inferred from homology"/>
<comment type="caution">
    <text evidence="7">The sequence shown here is derived from an EMBL/GenBank/DDBJ whole genome shotgun (WGS) entry which is preliminary data.</text>
</comment>
<dbReference type="GO" id="GO:0009102">
    <property type="term" value="P:biotin biosynthetic process"/>
    <property type="evidence" value="ECO:0007669"/>
    <property type="project" value="TreeGrafter"/>
</dbReference>
<keyword evidence="3 7" id="KW-0032">Aminotransferase</keyword>
<dbReference type="RefSeq" id="WP_043801700.1">
    <property type="nucleotide sequence ID" value="NZ_AVCH01000104.1"/>
</dbReference>
<evidence type="ECO:0000256" key="2">
    <source>
        <dbReference type="ARBA" id="ARBA00008954"/>
    </source>
</evidence>
<comment type="similarity">
    <text evidence="2 6">Belongs to the class-III pyridoxal-phosphate-dependent aminotransferase family.</text>
</comment>
<comment type="cofactor">
    <cofactor evidence="1">
        <name>pyridoxal 5'-phosphate</name>
        <dbReference type="ChEBI" id="CHEBI:597326"/>
    </cofactor>
</comment>
<dbReference type="EC" id="2.6.1.18" evidence="7"/>
<gene>
    <name evidence="7" type="ORF">N790_00950</name>
</gene>
<dbReference type="AlphaFoldDB" id="A0A091BBG1"/>
<dbReference type="InterPro" id="IPR049704">
    <property type="entry name" value="Aminotrans_3_PPA_site"/>
</dbReference>
<dbReference type="STRING" id="1384054.N790_00950"/>
<dbReference type="CDD" id="cd00610">
    <property type="entry name" value="OAT_like"/>
    <property type="match status" value="1"/>
</dbReference>
<evidence type="ECO:0000256" key="5">
    <source>
        <dbReference type="ARBA" id="ARBA00022898"/>
    </source>
</evidence>
<reference evidence="7 8" key="1">
    <citation type="submission" date="2013-09" db="EMBL/GenBank/DDBJ databases">
        <title>Genome sequencing of Arenimonas malthae.</title>
        <authorList>
            <person name="Chen F."/>
            <person name="Wang G."/>
        </authorList>
    </citation>
    <scope>NUCLEOTIDE SEQUENCE [LARGE SCALE GENOMIC DNA]</scope>
    <source>
        <strain evidence="7 8">CC-JY-1</strain>
    </source>
</reference>
<dbReference type="FunFam" id="3.40.640.10:FF:000014">
    <property type="entry name" value="Adenosylmethionine-8-amino-7-oxononanoate aminotransferase, probable"/>
    <property type="match status" value="1"/>
</dbReference>
<dbReference type="SUPFAM" id="SSF53383">
    <property type="entry name" value="PLP-dependent transferases"/>
    <property type="match status" value="1"/>
</dbReference>
<organism evidence="7 8">
    <name type="scientific">Arenimonas malthae CC-JY-1</name>
    <dbReference type="NCBI Taxonomy" id="1384054"/>
    <lineage>
        <taxon>Bacteria</taxon>
        <taxon>Pseudomonadati</taxon>
        <taxon>Pseudomonadota</taxon>
        <taxon>Gammaproteobacteria</taxon>
        <taxon>Lysobacterales</taxon>
        <taxon>Lysobacteraceae</taxon>
        <taxon>Arenimonas</taxon>
    </lineage>
</organism>
<dbReference type="EMBL" id="AVCH01000104">
    <property type="protein sequence ID" value="KFN49963.1"/>
    <property type="molecule type" value="Genomic_DNA"/>
</dbReference>
<evidence type="ECO:0000256" key="6">
    <source>
        <dbReference type="RuleBase" id="RU003560"/>
    </source>
</evidence>
<sequence>MSPSDPHADDVLAQATETPERTDAFWMPFTANRQFKKTPRLLASAEGMYYRSTDGREILDGTGGLWCVNAGHARPRIVQAIQKQAATLDFAPTFQMGHPLPFILAERLAEIAPDPLKHVFFTNSGSESVDTALKIALAYHRVRGEGQRTRLIGREKGYHGVGFGGISVGGMVNNRKFFGAMLPGVDHLRHTLDLQRNGFSRGLPQHGAELAEDLERLVQLHDASTIAAVIIEPISGSAGVVLPPEGYLRRIREICDKHGILLIFDEVITGFGRVGKAFAAQRFGVTPDMITTAKGLTNGAVPMGAVFASKAIHDAFMHGPEGAIELFHGYTYSGHPLACAAALATLEVYAEEDLFEKAIELGPYWEDAIHALKGLPNVVDIRNFGLIGAVELAARPEGVGQRGYEVFNRAYHQQNLMVRCTGDVIALSPPLILNKEHIDRIFDRLAATIRATA</sequence>
<dbReference type="GO" id="GO:0030170">
    <property type="term" value="F:pyridoxal phosphate binding"/>
    <property type="evidence" value="ECO:0007669"/>
    <property type="project" value="InterPro"/>
</dbReference>
<dbReference type="Pfam" id="PF00202">
    <property type="entry name" value="Aminotran_3"/>
    <property type="match status" value="1"/>
</dbReference>
<name>A0A091BBG1_9GAMM</name>
<accession>A0A091BBG1</accession>
<dbReference type="PANTHER" id="PTHR42684">
    <property type="entry name" value="ADENOSYLMETHIONINE-8-AMINO-7-OXONONANOATE AMINOTRANSFERASE"/>
    <property type="match status" value="1"/>
</dbReference>
<dbReference type="PROSITE" id="PS00600">
    <property type="entry name" value="AA_TRANSFER_CLASS_3"/>
    <property type="match status" value="1"/>
</dbReference>
<dbReference type="GO" id="GO:0016223">
    <property type="term" value="F:beta-alanine:pyruvate transaminase activity"/>
    <property type="evidence" value="ECO:0007669"/>
    <property type="project" value="UniProtKB-EC"/>
</dbReference>
<dbReference type="Proteomes" id="UP000029392">
    <property type="component" value="Unassembled WGS sequence"/>
</dbReference>
<protein>
    <submittedName>
        <fullName evidence="7">Omega amino acid--pyruvate aminotransferase</fullName>
        <ecNumber evidence="7">2.6.1.18</ecNumber>
    </submittedName>
</protein>
<dbReference type="InterPro" id="IPR015424">
    <property type="entry name" value="PyrdxlP-dep_Trfase"/>
</dbReference>
<keyword evidence="4 7" id="KW-0808">Transferase</keyword>
<keyword evidence="5 6" id="KW-0663">Pyridoxal phosphate</keyword>